<keyword evidence="1" id="KW-0489">Methyltransferase</keyword>
<reference evidence="1" key="2">
    <citation type="submission" date="2014-07" db="EMBL/GenBank/DDBJ databases">
        <authorList>
            <person name="Hull J."/>
        </authorList>
    </citation>
    <scope>NUCLEOTIDE SEQUENCE</scope>
</reference>
<accession>A0A0A9YNG6</accession>
<feature type="non-terminal residue" evidence="1">
    <location>
        <position position="1"/>
    </location>
</feature>
<dbReference type="GO" id="GO:0032259">
    <property type="term" value="P:methylation"/>
    <property type="evidence" value="ECO:0007669"/>
    <property type="project" value="UniProtKB-KW"/>
</dbReference>
<feature type="non-terminal residue" evidence="1">
    <location>
        <position position="150"/>
    </location>
</feature>
<gene>
    <name evidence="1" type="primary">PEAMT</name>
    <name evidence="1" type="ORF">CM83_102644</name>
</gene>
<reference evidence="1" key="1">
    <citation type="journal article" date="2014" name="PLoS ONE">
        <title>Transcriptome-Based Identification of ABC Transporters in the Western Tarnished Plant Bug Lygus hesperus.</title>
        <authorList>
            <person name="Hull J.J."/>
            <person name="Chaney K."/>
            <person name="Geib S.M."/>
            <person name="Fabrick J.A."/>
            <person name="Brent C.S."/>
            <person name="Walsh D."/>
            <person name="Lavine L.C."/>
        </authorList>
    </citation>
    <scope>NUCLEOTIDE SEQUENCE</scope>
</reference>
<proteinExistence type="predicted"/>
<dbReference type="GO" id="GO:0008168">
    <property type="term" value="F:methyltransferase activity"/>
    <property type="evidence" value="ECO:0007669"/>
    <property type="project" value="UniProtKB-KW"/>
</dbReference>
<keyword evidence="1" id="KW-0808">Transferase</keyword>
<sequence>VEKVDRLPIVVPYEGREQLLGVPGLDSGTGINQATAMKGTLIDWGISEYVQALCCDTASPNLGCLNGAADQLERLLERDLLWLPCRHHILELVLRGAFETVFPGTTAQYVAMFKRFSDAWSDLDKSNFRIGIEDEDVSTHLRNKVEVIKQ</sequence>
<organism evidence="1">
    <name type="scientific">Lygus hesperus</name>
    <name type="common">Western plant bug</name>
    <dbReference type="NCBI Taxonomy" id="30085"/>
    <lineage>
        <taxon>Eukaryota</taxon>
        <taxon>Metazoa</taxon>
        <taxon>Ecdysozoa</taxon>
        <taxon>Arthropoda</taxon>
        <taxon>Hexapoda</taxon>
        <taxon>Insecta</taxon>
        <taxon>Pterygota</taxon>
        <taxon>Neoptera</taxon>
        <taxon>Paraneoptera</taxon>
        <taxon>Hemiptera</taxon>
        <taxon>Heteroptera</taxon>
        <taxon>Panheteroptera</taxon>
        <taxon>Cimicomorpha</taxon>
        <taxon>Miridae</taxon>
        <taxon>Mirini</taxon>
        <taxon>Lygus</taxon>
    </lineage>
</organism>
<protein>
    <submittedName>
        <fullName evidence="1">Phosphoethanolamine N-methyltransferase</fullName>
    </submittedName>
</protein>
<name>A0A0A9YNG6_LYGHE</name>
<evidence type="ECO:0000313" key="1">
    <source>
        <dbReference type="EMBL" id="JAG33166.1"/>
    </source>
</evidence>
<dbReference type="EMBL" id="GBHO01010438">
    <property type="protein sequence ID" value="JAG33166.1"/>
    <property type="molecule type" value="Transcribed_RNA"/>
</dbReference>
<dbReference type="AlphaFoldDB" id="A0A0A9YNG6"/>